<gene>
    <name evidence="2" type="ORF">PTI45_00769</name>
</gene>
<organism evidence="2 3">
    <name type="scientific">Paenibacillus nuruki</name>
    <dbReference type="NCBI Taxonomy" id="1886670"/>
    <lineage>
        <taxon>Bacteria</taxon>
        <taxon>Bacillati</taxon>
        <taxon>Bacillota</taxon>
        <taxon>Bacilli</taxon>
        <taxon>Bacillales</taxon>
        <taxon>Paenibacillaceae</taxon>
        <taxon>Paenibacillus</taxon>
    </lineage>
</organism>
<accession>A0A1E3L870</accession>
<keyword evidence="1" id="KW-0472">Membrane</keyword>
<protein>
    <submittedName>
        <fullName evidence="2">Uncharacterized protein</fullName>
    </submittedName>
</protein>
<dbReference type="Proteomes" id="UP000094578">
    <property type="component" value="Unassembled WGS sequence"/>
</dbReference>
<sequence>MSVGVFIFLRIIIVLVLLAIAGLVFALSRKFFKESRKGAGIGFSIFGLLIISLIVQTIFNFSLMK</sequence>
<evidence type="ECO:0000313" key="2">
    <source>
        <dbReference type="EMBL" id="ODP29791.1"/>
    </source>
</evidence>
<keyword evidence="1" id="KW-0812">Transmembrane</keyword>
<dbReference type="EMBL" id="MDER01000028">
    <property type="protein sequence ID" value="ODP29791.1"/>
    <property type="molecule type" value="Genomic_DNA"/>
</dbReference>
<keyword evidence="3" id="KW-1185">Reference proteome</keyword>
<reference evidence="2 3" key="1">
    <citation type="submission" date="2016-08" db="EMBL/GenBank/DDBJ databases">
        <title>Genome sequencing of Paenibacillus sp. TI45-13ar, isolated from Korean traditional nuruk.</title>
        <authorList>
            <person name="Kim S.-J."/>
        </authorList>
    </citation>
    <scope>NUCLEOTIDE SEQUENCE [LARGE SCALE GENOMIC DNA]</scope>
    <source>
        <strain evidence="2 3">TI45-13ar</strain>
    </source>
</reference>
<evidence type="ECO:0000313" key="3">
    <source>
        <dbReference type="Proteomes" id="UP000094578"/>
    </source>
</evidence>
<name>A0A1E3L870_9BACL</name>
<dbReference type="AlphaFoldDB" id="A0A1E3L870"/>
<dbReference type="RefSeq" id="WP_069326228.1">
    <property type="nucleotide sequence ID" value="NZ_MDER01000028.1"/>
</dbReference>
<keyword evidence="1" id="KW-1133">Transmembrane helix</keyword>
<evidence type="ECO:0000256" key="1">
    <source>
        <dbReference type="SAM" id="Phobius"/>
    </source>
</evidence>
<comment type="caution">
    <text evidence="2">The sequence shown here is derived from an EMBL/GenBank/DDBJ whole genome shotgun (WGS) entry which is preliminary data.</text>
</comment>
<proteinExistence type="predicted"/>
<feature type="transmembrane region" description="Helical" evidence="1">
    <location>
        <begin position="6"/>
        <end position="27"/>
    </location>
</feature>
<feature type="transmembrane region" description="Helical" evidence="1">
    <location>
        <begin position="39"/>
        <end position="59"/>
    </location>
</feature>
<dbReference type="STRING" id="1886670.PTI45_00769"/>